<proteinExistence type="predicted"/>
<evidence type="ECO:0000313" key="2">
    <source>
        <dbReference type="Proteomes" id="UP000620633"/>
    </source>
</evidence>
<protein>
    <submittedName>
        <fullName evidence="1">Uncharacterized protein</fullName>
    </submittedName>
</protein>
<keyword evidence="2" id="KW-1185">Reference proteome</keyword>
<organism evidence="1 2">
    <name type="scientific">Deinococcus knuensis</name>
    <dbReference type="NCBI Taxonomy" id="1837380"/>
    <lineage>
        <taxon>Bacteria</taxon>
        <taxon>Thermotogati</taxon>
        <taxon>Deinococcota</taxon>
        <taxon>Deinococci</taxon>
        <taxon>Deinococcales</taxon>
        <taxon>Deinococcaceae</taxon>
        <taxon>Deinococcus</taxon>
    </lineage>
</organism>
<comment type="caution">
    <text evidence="1">The sequence shown here is derived from an EMBL/GenBank/DDBJ whole genome shotgun (WGS) entry which is preliminary data.</text>
</comment>
<sequence>MTGRDRSALHASCTGGIADVHVFEDIEQPALLAAVTLPYDARTGQVLTGTHKGQLVWDAIQAEIPPLLKLFAHVTVTHVTVRPWQRWWQPTPAKRLIPTCPLSGPKGDQA</sequence>
<dbReference type="Proteomes" id="UP000620633">
    <property type="component" value="Unassembled WGS sequence"/>
</dbReference>
<name>A0ABQ2SS13_9DEIO</name>
<evidence type="ECO:0000313" key="1">
    <source>
        <dbReference type="EMBL" id="GGS38040.1"/>
    </source>
</evidence>
<reference evidence="2" key="1">
    <citation type="journal article" date="2019" name="Int. J. Syst. Evol. Microbiol.">
        <title>The Global Catalogue of Microorganisms (GCM) 10K type strain sequencing project: providing services to taxonomists for standard genome sequencing and annotation.</title>
        <authorList>
            <consortium name="The Broad Institute Genomics Platform"/>
            <consortium name="The Broad Institute Genome Sequencing Center for Infectious Disease"/>
            <person name="Wu L."/>
            <person name="Ma J."/>
        </authorList>
    </citation>
    <scope>NUCLEOTIDE SEQUENCE [LARGE SCALE GENOMIC DNA]</scope>
    <source>
        <strain evidence="2">JCM 31406</strain>
    </source>
</reference>
<dbReference type="RefSeq" id="WP_189103405.1">
    <property type="nucleotide sequence ID" value="NZ_BMQO01000022.1"/>
</dbReference>
<gene>
    <name evidence="1" type="ORF">GCM10008961_31970</name>
</gene>
<dbReference type="EMBL" id="BMQO01000022">
    <property type="protein sequence ID" value="GGS38040.1"/>
    <property type="molecule type" value="Genomic_DNA"/>
</dbReference>
<accession>A0ABQ2SS13</accession>